<dbReference type="KEGG" id="rarg:115739747"/>
<dbReference type="InterPro" id="IPR011990">
    <property type="entry name" value="TPR-like_helical_dom_sf"/>
</dbReference>
<dbReference type="GO" id="GO:0010019">
    <property type="term" value="P:chloroplast-nucleus signaling pathway"/>
    <property type="evidence" value="ECO:0007669"/>
    <property type="project" value="TreeGrafter"/>
</dbReference>
<accession>A0A8B8P4N4</accession>
<dbReference type="Pfam" id="PF13041">
    <property type="entry name" value="PPR_2"/>
    <property type="match status" value="2"/>
</dbReference>
<gene>
    <name evidence="5" type="primary">LOC115739747</name>
</gene>
<dbReference type="PANTHER" id="PTHR47936">
    <property type="entry name" value="PPR_LONG DOMAIN-CONTAINING PROTEIN"/>
    <property type="match status" value="1"/>
</dbReference>
<dbReference type="Proteomes" id="UP000827889">
    <property type="component" value="Chromosome 9"/>
</dbReference>
<keyword evidence="4" id="KW-1185">Reference proteome</keyword>
<feature type="repeat" description="PPR" evidence="3">
    <location>
        <begin position="259"/>
        <end position="293"/>
    </location>
</feature>
<evidence type="ECO:0000256" key="3">
    <source>
        <dbReference type="PROSITE-ProRule" id="PRU00708"/>
    </source>
</evidence>
<feature type="repeat" description="PPR" evidence="3">
    <location>
        <begin position="224"/>
        <end position="258"/>
    </location>
</feature>
<dbReference type="GO" id="GO:0009507">
    <property type="term" value="C:chloroplast"/>
    <property type="evidence" value="ECO:0007669"/>
    <property type="project" value="TreeGrafter"/>
</dbReference>
<dbReference type="NCBIfam" id="TIGR00756">
    <property type="entry name" value="PPR"/>
    <property type="match status" value="4"/>
</dbReference>
<dbReference type="Gene3D" id="1.25.40.10">
    <property type="entry name" value="Tetratricopeptide repeat domain"/>
    <property type="match status" value="2"/>
</dbReference>
<name>A0A8B8P4N4_9MYRT</name>
<dbReference type="AlphaFoldDB" id="A0A8B8P4N4"/>
<sequence>MSTVLGRLHGVFTRRPRLPRVDLGKQCDLRKLVTQFKQLSESTEFRRRRVLYEKTVQRLAKHRQFALIEDLLEDQKQYVGSSSDKFAVRLISLYGKAGMFEHAQKLFDQLPSLKRDRSLLHLNALLAASICSKKLDKVDEIFRLLPEKLSLDVDVCTYNTVIKGYCLMGALDPALSLLDEMENMGTGPDLITLNTLLEAFYGNGRFLEGEKLWDLMVSKEFSPSIRSYNTRTRGLLTQNRVADALKLFDEMHDKGIEADTYTFNAFIVWCCRNRDSMGAKNWYSRLVESGCVVDRVTISALVPLLCEKGDFELAHRLCIKAMDKKLFRGTDTLQYVVDFLVRESKVELAKEIVEHGKARKKPQDLELPQAE</sequence>
<dbReference type="PANTHER" id="PTHR47936:SF5">
    <property type="entry name" value="PENTACOTRIPEPTIDE-REPEAT REGION OF PRORP DOMAIN-CONTAINING PROTEIN"/>
    <property type="match status" value="1"/>
</dbReference>
<comment type="similarity">
    <text evidence="1">Belongs to the PPR family. P subfamily.</text>
</comment>
<protein>
    <submittedName>
        <fullName evidence="5">Pentatricopeptide repeat-containing protein At1g55890, mitochondrial-like</fullName>
    </submittedName>
</protein>
<dbReference type="GO" id="GO:0031930">
    <property type="term" value="P:mitochondria-nucleus signaling pathway"/>
    <property type="evidence" value="ECO:0007669"/>
    <property type="project" value="TreeGrafter"/>
</dbReference>
<dbReference type="PROSITE" id="PS51375">
    <property type="entry name" value="PPR"/>
    <property type="match status" value="4"/>
</dbReference>
<keyword evidence="2" id="KW-0677">Repeat</keyword>
<dbReference type="GeneID" id="115739747"/>
<feature type="repeat" description="PPR" evidence="3">
    <location>
        <begin position="154"/>
        <end position="188"/>
    </location>
</feature>
<organism evidence="4 5">
    <name type="scientific">Rhodamnia argentea</name>
    <dbReference type="NCBI Taxonomy" id="178133"/>
    <lineage>
        <taxon>Eukaryota</taxon>
        <taxon>Viridiplantae</taxon>
        <taxon>Streptophyta</taxon>
        <taxon>Embryophyta</taxon>
        <taxon>Tracheophyta</taxon>
        <taxon>Spermatophyta</taxon>
        <taxon>Magnoliopsida</taxon>
        <taxon>eudicotyledons</taxon>
        <taxon>Gunneridae</taxon>
        <taxon>Pentapetalae</taxon>
        <taxon>rosids</taxon>
        <taxon>malvids</taxon>
        <taxon>Myrtales</taxon>
        <taxon>Myrtaceae</taxon>
        <taxon>Myrtoideae</taxon>
        <taxon>Myrteae</taxon>
        <taxon>Australasian group</taxon>
        <taxon>Rhodamnia</taxon>
    </lineage>
</organism>
<dbReference type="InterPro" id="IPR002885">
    <property type="entry name" value="PPR_rpt"/>
</dbReference>
<proteinExistence type="inferred from homology"/>
<dbReference type="OrthoDB" id="185373at2759"/>
<evidence type="ECO:0000313" key="5">
    <source>
        <dbReference type="RefSeq" id="XP_030528838.1"/>
    </source>
</evidence>
<dbReference type="Pfam" id="PF01535">
    <property type="entry name" value="PPR"/>
    <property type="match status" value="1"/>
</dbReference>
<reference evidence="5" key="1">
    <citation type="submission" date="2025-08" db="UniProtKB">
        <authorList>
            <consortium name="RefSeq"/>
        </authorList>
    </citation>
    <scope>IDENTIFICATION</scope>
    <source>
        <tissue evidence="5">Leaf</tissue>
    </source>
</reference>
<dbReference type="RefSeq" id="XP_030528838.1">
    <property type="nucleotide sequence ID" value="XM_030672978.2"/>
</dbReference>
<evidence type="ECO:0000256" key="1">
    <source>
        <dbReference type="ARBA" id="ARBA00007626"/>
    </source>
</evidence>
<feature type="repeat" description="PPR" evidence="3">
    <location>
        <begin position="189"/>
        <end position="223"/>
    </location>
</feature>
<evidence type="ECO:0000313" key="4">
    <source>
        <dbReference type="Proteomes" id="UP000827889"/>
    </source>
</evidence>
<evidence type="ECO:0000256" key="2">
    <source>
        <dbReference type="ARBA" id="ARBA00022737"/>
    </source>
</evidence>